<dbReference type="Pfam" id="PF06445">
    <property type="entry name" value="GyrI-like"/>
    <property type="match status" value="1"/>
</dbReference>
<feature type="domain" description="AraC effector-binding" evidence="1">
    <location>
        <begin position="1"/>
        <end position="156"/>
    </location>
</feature>
<dbReference type="Gene3D" id="3.20.80.10">
    <property type="entry name" value="Regulatory factor, effector binding domain"/>
    <property type="match status" value="1"/>
</dbReference>
<accession>F0S4M8</accession>
<reference evidence="2 3" key="1">
    <citation type="journal article" date="2011" name="Stand. Genomic Sci.">
        <title>Complete genome sequence of the gliding, heparinolytic Pedobacter saltans type strain (113).</title>
        <authorList>
            <person name="Liolios K."/>
            <person name="Sikorski J."/>
            <person name="Lu M."/>
            <person name="Nolan M."/>
            <person name="Lapidus A."/>
            <person name="Lucas S."/>
            <person name="Hammon N."/>
            <person name="Deshpande S."/>
            <person name="Cheng J.F."/>
            <person name="Tapia R."/>
            <person name="Han C."/>
            <person name="Goodwin L."/>
            <person name="Pitluck S."/>
            <person name="Huntemann M."/>
            <person name="Ivanova N."/>
            <person name="Pagani I."/>
            <person name="Mavromatis K."/>
            <person name="Ovchinikova G."/>
            <person name="Pati A."/>
            <person name="Chen A."/>
            <person name="Palaniappan K."/>
            <person name="Land M."/>
            <person name="Hauser L."/>
            <person name="Brambilla E.M."/>
            <person name="Kotsyurbenko O."/>
            <person name="Rohde M."/>
            <person name="Tindall B.J."/>
            <person name="Abt B."/>
            <person name="Goker M."/>
            <person name="Detter J.C."/>
            <person name="Woyke T."/>
            <person name="Bristow J."/>
            <person name="Eisen J.A."/>
            <person name="Markowitz V."/>
            <person name="Hugenholtz P."/>
            <person name="Klenk H.P."/>
            <person name="Kyrpides N.C."/>
        </authorList>
    </citation>
    <scope>NUCLEOTIDE SEQUENCE [LARGE SCALE GENOMIC DNA]</scope>
    <source>
        <strain evidence="3">ATCC 51119 / DSM 12145 / JCM 21818 / LMG 10337 / NBRC 100064 / NCIMB 13643</strain>
    </source>
</reference>
<name>F0S4M8_PSESL</name>
<gene>
    <name evidence="2" type="ordered locus">Pedsa_1457</name>
</gene>
<organism evidence="2 3">
    <name type="scientific">Pseudopedobacter saltans (strain ATCC 51119 / DSM 12145 / JCM 21818 / CCUG 39354 / LMG 10337 / NBRC 100064 / NCIMB 13643)</name>
    <name type="common">Pedobacter saltans</name>
    <dbReference type="NCBI Taxonomy" id="762903"/>
    <lineage>
        <taxon>Bacteria</taxon>
        <taxon>Pseudomonadati</taxon>
        <taxon>Bacteroidota</taxon>
        <taxon>Sphingobacteriia</taxon>
        <taxon>Sphingobacteriales</taxon>
        <taxon>Sphingobacteriaceae</taxon>
        <taxon>Pseudopedobacter</taxon>
    </lineage>
</organism>
<dbReference type="SUPFAM" id="SSF55136">
    <property type="entry name" value="Probable bacterial effector-binding domain"/>
    <property type="match status" value="1"/>
</dbReference>
<dbReference type="EMBL" id="CP002545">
    <property type="protein sequence ID" value="ADY52019.1"/>
    <property type="molecule type" value="Genomic_DNA"/>
</dbReference>
<dbReference type="eggNOG" id="COG3708">
    <property type="taxonomic scope" value="Bacteria"/>
</dbReference>
<dbReference type="HOGENOM" id="CLU_108864_0_0_10"/>
<dbReference type="RefSeq" id="WP_013632518.1">
    <property type="nucleotide sequence ID" value="NC_015177.1"/>
</dbReference>
<dbReference type="SMART" id="SM00871">
    <property type="entry name" value="AraC_E_bind"/>
    <property type="match status" value="1"/>
</dbReference>
<dbReference type="Proteomes" id="UP000000310">
    <property type="component" value="Chromosome"/>
</dbReference>
<protein>
    <submittedName>
        <fullName evidence="2">Transcription activator effector binding protein</fullName>
    </submittedName>
</protein>
<dbReference type="InterPro" id="IPR029442">
    <property type="entry name" value="GyrI-like"/>
</dbReference>
<evidence type="ECO:0000313" key="2">
    <source>
        <dbReference type="EMBL" id="ADY52019.1"/>
    </source>
</evidence>
<dbReference type="STRING" id="762903.Pedsa_1457"/>
<sequence>MKPSIIEIEEKRLIGISMEMSFENYCVVELWKQFMPRKNEIANRVSNDLISATYYKEHHFKDFNIQNIFEKCAAVEVSDLEQIPAGMESFILNGGLYAVFHYKGLNTNDSIYRYIYFDWIPKSGYELDHRPHFEILGSKYKNNDTDSEEEIWIPVKPKL</sequence>
<dbReference type="InterPro" id="IPR011256">
    <property type="entry name" value="Reg_factor_effector_dom_sf"/>
</dbReference>
<proteinExistence type="predicted"/>
<dbReference type="AlphaFoldDB" id="F0S4M8"/>
<dbReference type="PANTHER" id="PTHR36444">
    <property type="entry name" value="TRANSCRIPTIONAL REGULATOR PROTEIN YOBU-RELATED"/>
    <property type="match status" value="1"/>
</dbReference>
<reference evidence="3" key="2">
    <citation type="submission" date="2011-02" db="EMBL/GenBank/DDBJ databases">
        <title>The complete genome of Pedobacter saltans DSM 12145.</title>
        <authorList>
            <consortium name="US DOE Joint Genome Institute (JGI-PGF)"/>
            <person name="Lucas S."/>
            <person name="Copeland A."/>
            <person name="Lapidus A."/>
            <person name="Bruce D."/>
            <person name="Goodwin L."/>
            <person name="Pitluck S."/>
            <person name="Kyrpides N."/>
            <person name="Mavromatis K."/>
            <person name="Pagani I."/>
            <person name="Ivanova N."/>
            <person name="Ovchinnikova G."/>
            <person name="Lu M."/>
            <person name="Detter J.C."/>
            <person name="Han C."/>
            <person name="Land M."/>
            <person name="Hauser L."/>
            <person name="Markowitz V."/>
            <person name="Cheng J.-F."/>
            <person name="Hugenholtz P."/>
            <person name="Woyke T."/>
            <person name="Wu D."/>
            <person name="Tindall B."/>
            <person name="Pomrenke H.G."/>
            <person name="Brambilla E."/>
            <person name="Klenk H.-P."/>
            <person name="Eisen J.A."/>
        </authorList>
    </citation>
    <scope>NUCLEOTIDE SEQUENCE [LARGE SCALE GENOMIC DNA]</scope>
    <source>
        <strain evidence="3">ATCC 51119 / DSM 12145 / JCM 21818 / LMG 10337 / NBRC 100064 / NCIMB 13643</strain>
    </source>
</reference>
<dbReference type="InterPro" id="IPR053182">
    <property type="entry name" value="YobU-like_regulator"/>
</dbReference>
<dbReference type="PANTHER" id="PTHR36444:SF2">
    <property type="entry name" value="TRANSCRIPTIONAL REGULATOR PROTEIN YOBU-RELATED"/>
    <property type="match status" value="1"/>
</dbReference>
<evidence type="ECO:0000259" key="1">
    <source>
        <dbReference type="SMART" id="SM00871"/>
    </source>
</evidence>
<keyword evidence="3" id="KW-1185">Reference proteome</keyword>
<evidence type="ECO:0000313" key="3">
    <source>
        <dbReference type="Proteomes" id="UP000000310"/>
    </source>
</evidence>
<dbReference type="KEGG" id="psn:Pedsa_1457"/>
<dbReference type="OrthoDB" id="8560232at2"/>
<dbReference type="InterPro" id="IPR010499">
    <property type="entry name" value="AraC_E-bd"/>
</dbReference>